<gene>
    <name evidence="2" type="ORF">DUI87_28330</name>
</gene>
<dbReference type="EMBL" id="QRBI01000187">
    <property type="protein sequence ID" value="RMB95343.1"/>
    <property type="molecule type" value="Genomic_DNA"/>
</dbReference>
<proteinExistence type="predicted"/>
<accession>A0A3M0J8Y9</accession>
<dbReference type="AlphaFoldDB" id="A0A3M0J8Y9"/>
<organism evidence="2 3">
    <name type="scientific">Hirundo rustica rustica</name>
    <dbReference type="NCBI Taxonomy" id="333673"/>
    <lineage>
        <taxon>Eukaryota</taxon>
        <taxon>Metazoa</taxon>
        <taxon>Chordata</taxon>
        <taxon>Craniata</taxon>
        <taxon>Vertebrata</taxon>
        <taxon>Euteleostomi</taxon>
        <taxon>Archelosauria</taxon>
        <taxon>Archosauria</taxon>
        <taxon>Dinosauria</taxon>
        <taxon>Saurischia</taxon>
        <taxon>Theropoda</taxon>
        <taxon>Coelurosauria</taxon>
        <taxon>Aves</taxon>
        <taxon>Neognathae</taxon>
        <taxon>Neoaves</taxon>
        <taxon>Telluraves</taxon>
        <taxon>Australaves</taxon>
        <taxon>Passeriformes</taxon>
        <taxon>Sylvioidea</taxon>
        <taxon>Hirundinidae</taxon>
        <taxon>Hirundo</taxon>
    </lineage>
</organism>
<feature type="region of interest" description="Disordered" evidence="1">
    <location>
        <begin position="60"/>
        <end position="87"/>
    </location>
</feature>
<evidence type="ECO:0000313" key="3">
    <source>
        <dbReference type="Proteomes" id="UP000269221"/>
    </source>
</evidence>
<keyword evidence="3" id="KW-1185">Reference proteome</keyword>
<evidence type="ECO:0000256" key="1">
    <source>
        <dbReference type="SAM" id="MobiDB-lite"/>
    </source>
</evidence>
<name>A0A3M0J8Y9_HIRRU</name>
<evidence type="ECO:0000313" key="2">
    <source>
        <dbReference type="EMBL" id="RMB95343.1"/>
    </source>
</evidence>
<protein>
    <submittedName>
        <fullName evidence="2">Uncharacterized protein</fullName>
    </submittedName>
</protein>
<comment type="caution">
    <text evidence="2">The sequence shown here is derived from an EMBL/GenBank/DDBJ whole genome shotgun (WGS) entry which is preliminary data.</text>
</comment>
<reference evidence="2 3" key="1">
    <citation type="submission" date="2018-07" db="EMBL/GenBank/DDBJ databases">
        <title>A high quality draft genome assembly of the barn swallow (H. rustica rustica).</title>
        <authorList>
            <person name="Formenti G."/>
            <person name="Chiara M."/>
            <person name="Poveda L."/>
            <person name="Francoijs K.-J."/>
            <person name="Bonisoli-Alquati A."/>
            <person name="Canova L."/>
            <person name="Gianfranceschi L."/>
            <person name="Horner D.S."/>
            <person name="Saino N."/>
        </authorList>
    </citation>
    <scope>NUCLEOTIDE SEQUENCE [LARGE SCALE GENOMIC DNA]</scope>
    <source>
        <strain evidence="2">Chelidonia</strain>
        <tissue evidence="2">Blood</tissue>
    </source>
</reference>
<sequence length="87" mass="9306">MPPEPCVEPPVITKKPHCLVTTTTTISTPPAPPVDNCESTRVVGVDQKIVPCPPNHITLRGDSDSITKEFAPPSDVQCQPELGRGVH</sequence>
<dbReference type="Proteomes" id="UP000269221">
    <property type="component" value="Unassembled WGS sequence"/>
</dbReference>